<keyword evidence="2" id="KW-0472">Membrane</keyword>
<keyword evidence="2" id="KW-1133">Transmembrane helix</keyword>
<feature type="compositionally biased region" description="Basic and acidic residues" evidence="1">
    <location>
        <begin position="10"/>
        <end position="24"/>
    </location>
</feature>
<dbReference type="AlphaFoldDB" id="A0A7J6ER56"/>
<evidence type="ECO:0000313" key="3">
    <source>
        <dbReference type="EMBL" id="KAF4360786.1"/>
    </source>
</evidence>
<reference evidence="3 4" key="1">
    <citation type="journal article" date="2020" name="bioRxiv">
        <title>Sequence and annotation of 42 cannabis genomes reveals extensive copy number variation in cannabinoid synthesis and pathogen resistance genes.</title>
        <authorList>
            <person name="Mckernan K.J."/>
            <person name="Helbert Y."/>
            <person name="Kane L.T."/>
            <person name="Ebling H."/>
            <person name="Zhang L."/>
            <person name="Liu B."/>
            <person name="Eaton Z."/>
            <person name="Mclaughlin S."/>
            <person name="Kingan S."/>
            <person name="Baybayan P."/>
            <person name="Concepcion G."/>
            <person name="Jordan M."/>
            <person name="Riva A."/>
            <person name="Barbazuk W."/>
            <person name="Harkins T."/>
        </authorList>
    </citation>
    <scope>NUCLEOTIDE SEQUENCE [LARGE SCALE GENOMIC DNA]</scope>
    <source>
        <strain evidence="4">cv. Jamaican Lion 4</strain>
        <tissue evidence="3">Leaf</tissue>
    </source>
</reference>
<gene>
    <name evidence="3" type="ORF">F8388_015109</name>
</gene>
<feature type="transmembrane region" description="Helical" evidence="2">
    <location>
        <begin position="54"/>
        <end position="73"/>
    </location>
</feature>
<sequence>MSPNLMWKKSKSDEPIQQQDHEPRMWGPKIELFSRWAKDPIEKTRPLLRSLQHFTIVPLILGLLPKILLGLIVKGPKKKKLNLGVEVETPCVKY</sequence>
<evidence type="ECO:0000313" key="4">
    <source>
        <dbReference type="Proteomes" id="UP000525078"/>
    </source>
</evidence>
<evidence type="ECO:0000256" key="2">
    <source>
        <dbReference type="SAM" id="Phobius"/>
    </source>
</evidence>
<evidence type="ECO:0000256" key="1">
    <source>
        <dbReference type="SAM" id="MobiDB-lite"/>
    </source>
</evidence>
<proteinExistence type="predicted"/>
<name>A0A7J6ER56_CANSA</name>
<dbReference type="Proteomes" id="UP000525078">
    <property type="component" value="Unassembled WGS sequence"/>
</dbReference>
<comment type="caution">
    <text evidence="3">The sequence shown here is derived from an EMBL/GenBank/DDBJ whole genome shotgun (WGS) entry which is preliminary data.</text>
</comment>
<accession>A0A7J6ER56</accession>
<protein>
    <submittedName>
        <fullName evidence="3">Uncharacterized protein</fullName>
    </submittedName>
</protein>
<feature type="region of interest" description="Disordered" evidence="1">
    <location>
        <begin position="1"/>
        <end position="26"/>
    </location>
</feature>
<keyword evidence="2" id="KW-0812">Transmembrane</keyword>
<dbReference type="EMBL" id="JAATIP010000198">
    <property type="protein sequence ID" value="KAF4360786.1"/>
    <property type="molecule type" value="Genomic_DNA"/>
</dbReference>
<organism evidence="3 4">
    <name type="scientific">Cannabis sativa</name>
    <name type="common">Hemp</name>
    <name type="synonym">Marijuana</name>
    <dbReference type="NCBI Taxonomy" id="3483"/>
    <lineage>
        <taxon>Eukaryota</taxon>
        <taxon>Viridiplantae</taxon>
        <taxon>Streptophyta</taxon>
        <taxon>Embryophyta</taxon>
        <taxon>Tracheophyta</taxon>
        <taxon>Spermatophyta</taxon>
        <taxon>Magnoliopsida</taxon>
        <taxon>eudicotyledons</taxon>
        <taxon>Gunneridae</taxon>
        <taxon>Pentapetalae</taxon>
        <taxon>rosids</taxon>
        <taxon>fabids</taxon>
        <taxon>Rosales</taxon>
        <taxon>Cannabaceae</taxon>
        <taxon>Cannabis</taxon>
    </lineage>
</organism>